<reference evidence="2" key="2">
    <citation type="submission" date="2020-11" db="EMBL/GenBank/DDBJ databases">
        <authorList>
            <person name="Cecchin M."/>
            <person name="Marcolungo L."/>
            <person name="Rossato M."/>
            <person name="Girolomoni L."/>
            <person name="Cosentino E."/>
            <person name="Cuine S."/>
            <person name="Li-Beisson Y."/>
            <person name="Delledonne M."/>
            <person name="Ballottari M."/>
        </authorList>
    </citation>
    <scope>NUCLEOTIDE SEQUENCE</scope>
    <source>
        <strain evidence="2">211/11P</strain>
        <tissue evidence="2">Whole cell</tissue>
    </source>
</reference>
<feature type="compositionally biased region" description="Gly residues" evidence="1">
    <location>
        <begin position="221"/>
        <end position="232"/>
    </location>
</feature>
<gene>
    <name evidence="2" type="ORF">D9Q98_005551</name>
</gene>
<keyword evidence="3" id="KW-1185">Reference proteome</keyword>
<feature type="region of interest" description="Disordered" evidence="1">
    <location>
        <begin position="205"/>
        <end position="248"/>
    </location>
</feature>
<protein>
    <recommendedName>
        <fullName evidence="4">Pseudouridine synthase RsuA/RluA-like domain-containing protein</fullName>
    </recommendedName>
</protein>
<name>A0A9D4YW81_CHLVU</name>
<dbReference type="SUPFAM" id="SSF55120">
    <property type="entry name" value="Pseudouridine synthase"/>
    <property type="match status" value="1"/>
</dbReference>
<organism evidence="2 3">
    <name type="scientific">Chlorella vulgaris</name>
    <name type="common">Green alga</name>
    <dbReference type="NCBI Taxonomy" id="3077"/>
    <lineage>
        <taxon>Eukaryota</taxon>
        <taxon>Viridiplantae</taxon>
        <taxon>Chlorophyta</taxon>
        <taxon>core chlorophytes</taxon>
        <taxon>Trebouxiophyceae</taxon>
        <taxon>Chlorellales</taxon>
        <taxon>Chlorellaceae</taxon>
        <taxon>Chlorella clade</taxon>
        <taxon>Chlorella</taxon>
    </lineage>
</organism>
<feature type="compositionally biased region" description="Low complexity" evidence="1">
    <location>
        <begin position="205"/>
        <end position="219"/>
    </location>
</feature>
<dbReference type="GO" id="GO:0009982">
    <property type="term" value="F:pseudouridine synthase activity"/>
    <property type="evidence" value="ECO:0007669"/>
    <property type="project" value="InterPro"/>
</dbReference>
<dbReference type="Proteomes" id="UP001055712">
    <property type="component" value="Unassembled WGS sequence"/>
</dbReference>
<reference evidence="2" key="1">
    <citation type="journal article" date="2019" name="Plant J.">
        <title>Chlorella vulgaris genome assembly and annotation reveals the molecular basis for metabolic acclimation to high light conditions.</title>
        <authorList>
            <person name="Cecchin M."/>
            <person name="Marcolungo L."/>
            <person name="Rossato M."/>
            <person name="Girolomoni L."/>
            <person name="Cosentino E."/>
            <person name="Cuine S."/>
            <person name="Li-Beisson Y."/>
            <person name="Delledonne M."/>
            <person name="Ballottari M."/>
        </authorList>
    </citation>
    <scope>NUCLEOTIDE SEQUENCE</scope>
    <source>
        <strain evidence="2">211/11P</strain>
    </source>
</reference>
<evidence type="ECO:0000313" key="3">
    <source>
        <dbReference type="Proteomes" id="UP001055712"/>
    </source>
</evidence>
<dbReference type="InterPro" id="IPR050188">
    <property type="entry name" value="RluA_PseudoU_synthase"/>
</dbReference>
<dbReference type="GO" id="GO:0003723">
    <property type="term" value="F:RNA binding"/>
    <property type="evidence" value="ECO:0007669"/>
    <property type="project" value="InterPro"/>
</dbReference>
<proteinExistence type="predicted"/>
<comment type="caution">
    <text evidence="2">The sequence shown here is derived from an EMBL/GenBank/DDBJ whole genome shotgun (WGS) entry which is preliminary data.</text>
</comment>
<evidence type="ECO:0000313" key="2">
    <source>
        <dbReference type="EMBL" id="KAI3429459.1"/>
    </source>
</evidence>
<dbReference type="EMBL" id="SIDB01000008">
    <property type="protein sequence ID" value="KAI3429459.1"/>
    <property type="molecule type" value="Genomic_DNA"/>
</dbReference>
<dbReference type="AlphaFoldDB" id="A0A9D4YW81"/>
<evidence type="ECO:0000256" key="1">
    <source>
        <dbReference type="SAM" id="MobiDB-lite"/>
    </source>
</evidence>
<dbReference type="PANTHER" id="PTHR21600">
    <property type="entry name" value="MITOCHONDRIAL RNA PSEUDOURIDINE SYNTHASE"/>
    <property type="match status" value="1"/>
</dbReference>
<evidence type="ECO:0008006" key="4">
    <source>
        <dbReference type="Google" id="ProtNLM"/>
    </source>
</evidence>
<dbReference type="InterPro" id="IPR020103">
    <property type="entry name" value="PsdUridine_synth_cat_dom_sf"/>
</dbReference>
<accession>A0A9D4YW81</accession>
<dbReference type="GO" id="GO:0000455">
    <property type="term" value="P:enzyme-directed rRNA pseudouridine synthesis"/>
    <property type="evidence" value="ECO:0007669"/>
    <property type="project" value="TreeGrafter"/>
</dbReference>
<dbReference type="PANTHER" id="PTHR21600:SF52">
    <property type="entry name" value="PSEUDOURIDINE SYNTHASE RSUA_RLUA-LIKE DOMAIN-CONTAINING PROTEIN"/>
    <property type="match status" value="1"/>
</dbReference>
<sequence length="444" mass="47096">MLVRHVEAPDPVRLMEALAIPPAPGFRTHGARVEHLLAPRDGCLADVVTEALQLPQGAAELLLRFGAIHTCPVPPALSAASAAGMSAAELAKVQLVREAAQQRAGTSSQVRTTRRAQEGATTTRGAYIRVHLHPKRFPGAHAVDWARRVVASTDEYVVVSKPAGALALEQPLLLTSRLDQCTEGLLVLAKTRSFVARFNQLVQRSSSNSKHSSSTTDDGGCSDGSGGRGGGSEQQEHSMCGASSDSCAPQRRPLRKFYRAATAVAPPLGLLRHHLSIERRHQGLPSFTIAHDQAVEGSLLAELRVVKAAPIRLTAAATEQWGTPAGAIPAYECLIELLTGRTHQIRAQLAAVGCPLLGDSLYQPLVSLQLRQRLFAGDPCADLRQGSADRLLREPQGGVGLQACRLEVADACMGGSRDVPALFDAGTPWWRAQVGAATDATGAR</sequence>
<dbReference type="Gene3D" id="3.30.2350.10">
    <property type="entry name" value="Pseudouridine synthase"/>
    <property type="match status" value="1"/>
</dbReference>
<dbReference type="OrthoDB" id="424794at2759"/>